<name>A0AAV6N3M8_9ROSI</name>
<evidence type="ECO:0000313" key="2">
    <source>
        <dbReference type="Proteomes" id="UP000685013"/>
    </source>
</evidence>
<feature type="non-terminal residue" evidence="1">
    <location>
        <position position="1"/>
    </location>
</feature>
<gene>
    <name evidence="1" type="ORF">SDJN03_15822</name>
</gene>
<dbReference type="Proteomes" id="UP000685013">
    <property type="component" value="Chromosome 10"/>
</dbReference>
<dbReference type="AlphaFoldDB" id="A0AAV6N3M8"/>
<organism evidence="1 2">
    <name type="scientific">Cucurbita argyrosperma subsp. sororia</name>
    <dbReference type="NCBI Taxonomy" id="37648"/>
    <lineage>
        <taxon>Eukaryota</taxon>
        <taxon>Viridiplantae</taxon>
        <taxon>Streptophyta</taxon>
        <taxon>Embryophyta</taxon>
        <taxon>Tracheophyta</taxon>
        <taxon>Spermatophyta</taxon>
        <taxon>Magnoliopsida</taxon>
        <taxon>eudicotyledons</taxon>
        <taxon>Gunneridae</taxon>
        <taxon>Pentapetalae</taxon>
        <taxon>rosids</taxon>
        <taxon>fabids</taxon>
        <taxon>Cucurbitales</taxon>
        <taxon>Cucurbitaceae</taxon>
        <taxon>Cucurbiteae</taxon>
        <taxon>Cucurbita</taxon>
    </lineage>
</organism>
<sequence>MAFSLINFFTPHYLLRPSVQRRNPSRRSDVGDIHIDGSNDGAAFPPAVEMFQFGHSRRCYGGAWDYDDRFYPGDQARVYRETGEESVIRMWWRRIPAAGVYYDSGGVFEIVSDPVKRAGLRQEDLPRGRVFSGFG</sequence>
<protein>
    <submittedName>
        <fullName evidence="1">Uncharacterized protein</fullName>
    </submittedName>
</protein>
<reference evidence="1 2" key="1">
    <citation type="journal article" date="2021" name="Hortic Res">
        <title>The domestication of Cucurbita argyrosperma as revealed by the genome of its wild relative.</title>
        <authorList>
            <person name="Barrera-Redondo J."/>
            <person name="Sanchez-de la Vega G."/>
            <person name="Aguirre-Liguori J.A."/>
            <person name="Castellanos-Morales G."/>
            <person name="Gutierrez-Guerrero Y.T."/>
            <person name="Aguirre-Dugua X."/>
            <person name="Aguirre-Planter E."/>
            <person name="Tenaillon M.I."/>
            <person name="Lira-Saade R."/>
            <person name="Eguiarte L.E."/>
        </authorList>
    </citation>
    <scope>NUCLEOTIDE SEQUENCE [LARGE SCALE GENOMIC DNA]</scope>
    <source>
        <strain evidence="1">JBR-2021</strain>
    </source>
</reference>
<comment type="caution">
    <text evidence="1">The sequence shown here is derived from an EMBL/GenBank/DDBJ whole genome shotgun (WGS) entry which is preliminary data.</text>
</comment>
<keyword evidence="2" id="KW-1185">Reference proteome</keyword>
<proteinExistence type="predicted"/>
<accession>A0AAV6N3M8</accession>
<evidence type="ECO:0000313" key="1">
    <source>
        <dbReference type="EMBL" id="KAG6590399.1"/>
    </source>
</evidence>
<dbReference type="EMBL" id="JAGKQH010000010">
    <property type="protein sequence ID" value="KAG6590399.1"/>
    <property type="molecule type" value="Genomic_DNA"/>
</dbReference>